<dbReference type="InterPro" id="IPR001753">
    <property type="entry name" value="Enoyl-CoA_hydra/iso"/>
</dbReference>
<accession>A0ABX1GLG3</accession>
<organism evidence="2 3">
    <name type="scientific">Spongiibacter thalassae</name>
    <dbReference type="NCBI Taxonomy" id="2721624"/>
    <lineage>
        <taxon>Bacteria</taxon>
        <taxon>Pseudomonadati</taxon>
        <taxon>Pseudomonadota</taxon>
        <taxon>Gammaproteobacteria</taxon>
        <taxon>Cellvibrionales</taxon>
        <taxon>Spongiibacteraceae</taxon>
        <taxon>Spongiibacter</taxon>
    </lineage>
</organism>
<dbReference type="PANTHER" id="PTHR42964">
    <property type="entry name" value="ENOYL-COA HYDRATASE"/>
    <property type="match status" value="1"/>
</dbReference>
<dbReference type="PANTHER" id="PTHR42964:SF1">
    <property type="entry name" value="POLYKETIDE BIOSYNTHESIS ENOYL-COA HYDRATASE PKSH-RELATED"/>
    <property type="match status" value="1"/>
</dbReference>
<evidence type="ECO:0000313" key="3">
    <source>
        <dbReference type="Proteomes" id="UP000765845"/>
    </source>
</evidence>
<dbReference type="CDD" id="cd06558">
    <property type="entry name" value="crotonase-like"/>
    <property type="match status" value="1"/>
</dbReference>
<evidence type="ECO:0000313" key="2">
    <source>
        <dbReference type="EMBL" id="NKI19313.1"/>
    </source>
</evidence>
<dbReference type="Pfam" id="PF00378">
    <property type="entry name" value="ECH_1"/>
    <property type="match status" value="1"/>
</dbReference>
<name>A0ABX1GLG3_9GAMM</name>
<dbReference type="Gene3D" id="1.10.12.10">
    <property type="entry name" value="Lyase 2-enoyl-coa Hydratase, Chain A, domain 2"/>
    <property type="match status" value="1"/>
</dbReference>
<dbReference type="Gene3D" id="3.90.226.10">
    <property type="entry name" value="2-enoyl-CoA Hydratase, Chain A, domain 1"/>
    <property type="match status" value="1"/>
</dbReference>
<dbReference type="EMBL" id="JAAWWK010000007">
    <property type="protein sequence ID" value="NKI19313.1"/>
    <property type="molecule type" value="Genomic_DNA"/>
</dbReference>
<dbReference type="InterPro" id="IPR029045">
    <property type="entry name" value="ClpP/crotonase-like_dom_sf"/>
</dbReference>
<reference evidence="2 3" key="1">
    <citation type="submission" date="2020-04" db="EMBL/GenBank/DDBJ databases">
        <authorList>
            <person name="Yoon J."/>
        </authorList>
    </citation>
    <scope>NUCLEOTIDE SEQUENCE [LARGE SCALE GENOMIC DNA]</scope>
    <source>
        <strain evidence="2 3">KMU-166</strain>
    </source>
</reference>
<sequence>MSEQDVIYQLDSNGVASVTLNRPEVHNAFNDEVVAALHECFDRAGKDPAVRALLLRGAGKSFCAGGDMNWMKRMANYSYEENLQDSRGIAAMLRALNELPKTTIALVQGAAYGGGVGLAACCDITVATPRAAFCLSEVKVGMIPATISPYVARAIGQRAARRYFTTAEVINAQRGFELGLVSEIFDSEETALAFISKLADGVVRNGPAAVANAKRLAFDLTDRPLSDELIEESSQRIARTRDSDEGREGLSAFLEKRTPNWIS</sequence>
<keyword evidence="3" id="KW-1185">Reference proteome</keyword>
<evidence type="ECO:0000256" key="1">
    <source>
        <dbReference type="ARBA" id="ARBA00005254"/>
    </source>
</evidence>
<dbReference type="Proteomes" id="UP000765845">
    <property type="component" value="Unassembled WGS sequence"/>
</dbReference>
<dbReference type="RefSeq" id="WP_168451833.1">
    <property type="nucleotide sequence ID" value="NZ_JAAWWK010000007.1"/>
</dbReference>
<comment type="caution">
    <text evidence="2">The sequence shown here is derived from an EMBL/GenBank/DDBJ whole genome shotgun (WGS) entry which is preliminary data.</text>
</comment>
<dbReference type="SUPFAM" id="SSF52096">
    <property type="entry name" value="ClpP/crotonase"/>
    <property type="match status" value="1"/>
</dbReference>
<proteinExistence type="inferred from homology"/>
<comment type="similarity">
    <text evidence="1">Belongs to the enoyl-CoA hydratase/isomerase family.</text>
</comment>
<dbReference type="InterPro" id="IPR014748">
    <property type="entry name" value="Enoyl-CoA_hydra_C"/>
</dbReference>
<gene>
    <name evidence="2" type="ORF">HCU74_18045</name>
</gene>
<protein>
    <submittedName>
        <fullName evidence="2">Enoyl-CoA hydratase/isomerase family protein</fullName>
    </submittedName>
</protein>
<dbReference type="InterPro" id="IPR051683">
    <property type="entry name" value="Enoyl-CoA_Hydratase/Isomerase"/>
</dbReference>